<protein>
    <recommendedName>
        <fullName evidence="3">Cupin domain</fullName>
    </recommendedName>
</protein>
<evidence type="ECO:0000313" key="2">
    <source>
        <dbReference type="Proteomes" id="UP000244240"/>
    </source>
</evidence>
<evidence type="ECO:0008006" key="3">
    <source>
        <dbReference type="Google" id="ProtNLM"/>
    </source>
</evidence>
<evidence type="ECO:0000313" key="1">
    <source>
        <dbReference type="EMBL" id="PTX59964.1"/>
    </source>
</evidence>
<dbReference type="AlphaFoldDB" id="A0A2T6BV67"/>
<dbReference type="InterPro" id="IPR014710">
    <property type="entry name" value="RmlC-like_jellyroll"/>
</dbReference>
<reference evidence="1 2" key="1">
    <citation type="submission" date="2018-04" db="EMBL/GenBank/DDBJ databases">
        <title>Genomic Encyclopedia of Archaeal and Bacterial Type Strains, Phase II (KMG-II): from individual species to whole genera.</title>
        <authorList>
            <person name="Goeker M."/>
        </authorList>
    </citation>
    <scope>NUCLEOTIDE SEQUENCE [LARGE SCALE GENOMIC DNA]</scope>
    <source>
        <strain evidence="1 2">DSM 45787</strain>
    </source>
</reference>
<organism evidence="1 2">
    <name type="scientific">Melghirimyces profundicolus</name>
    <dbReference type="NCBI Taxonomy" id="1242148"/>
    <lineage>
        <taxon>Bacteria</taxon>
        <taxon>Bacillati</taxon>
        <taxon>Bacillota</taxon>
        <taxon>Bacilli</taxon>
        <taxon>Bacillales</taxon>
        <taxon>Thermoactinomycetaceae</taxon>
        <taxon>Melghirimyces</taxon>
    </lineage>
</organism>
<comment type="caution">
    <text evidence="1">The sequence shown here is derived from an EMBL/GenBank/DDBJ whole genome shotgun (WGS) entry which is preliminary data.</text>
</comment>
<proteinExistence type="predicted"/>
<accession>A0A2T6BV67</accession>
<dbReference type="SUPFAM" id="SSF51182">
    <property type="entry name" value="RmlC-like cupins"/>
    <property type="match status" value="1"/>
</dbReference>
<gene>
    <name evidence="1" type="ORF">C8P63_110109</name>
</gene>
<dbReference type="OrthoDB" id="3782397at2"/>
<name>A0A2T6BV67_9BACL</name>
<dbReference type="Proteomes" id="UP000244240">
    <property type="component" value="Unassembled WGS sequence"/>
</dbReference>
<dbReference type="InterPro" id="IPR011051">
    <property type="entry name" value="RmlC_Cupin_sf"/>
</dbReference>
<keyword evidence="2" id="KW-1185">Reference proteome</keyword>
<dbReference type="EMBL" id="QBKR01000010">
    <property type="protein sequence ID" value="PTX59964.1"/>
    <property type="molecule type" value="Genomic_DNA"/>
</dbReference>
<dbReference type="Gene3D" id="2.60.120.10">
    <property type="entry name" value="Jelly Rolls"/>
    <property type="match status" value="1"/>
</dbReference>
<sequence length="117" mass="13197">MEVFKYDKSVSKLAEQFNSSNVRLTRIVKEPEKVSVAFLYVKENGLIELHKNASPELSLVIDGEGWITNGERKVNIHQGEGVYWDHGEQRGAGTKNGMTVLIITGEKVYPKHLINSR</sequence>
<dbReference type="RefSeq" id="WP_108023276.1">
    <property type="nucleotide sequence ID" value="NZ_QBKR01000010.1"/>
</dbReference>